<dbReference type="InterPro" id="IPR036890">
    <property type="entry name" value="HATPase_C_sf"/>
</dbReference>
<dbReference type="SUPFAM" id="SSF55874">
    <property type="entry name" value="ATPase domain of HSP90 chaperone/DNA topoisomerase II/histidine kinase"/>
    <property type="match status" value="2"/>
</dbReference>
<feature type="domain" description="Histidine kinase" evidence="3">
    <location>
        <begin position="504"/>
        <end position="719"/>
    </location>
</feature>
<dbReference type="InterPro" id="IPR005467">
    <property type="entry name" value="His_kinase_dom"/>
</dbReference>
<evidence type="ECO:0000313" key="4">
    <source>
        <dbReference type="EMBL" id="RKO69241.1"/>
    </source>
</evidence>
<comment type="catalytic activity">
    <reaction evidence="1">
        <text>ATP + protein L-histidine = ADP + protein N-phospho-L-histidine.</text>
        <dbReference type="EC" id="2.7.13.3"/>
    </reaction>
</comment>
<dbReference type="GO" id="GO:0004673">
    <property type="term" value="F:protein histidine kinase activity"/>
    <property type="evidence" value="ECO:0007669"/>
    <property type="project" value="UniProtKB-EC"/>
</dbReference>
<gene>
    <name evidence="4" type="ORF">D7322_23720</name>
</gene>
<dbReference type="InterPro" id="IPR004358">
    <property type="entry name" value="Sig_transdc_His_kin-like_C"/>
</dbReference>
<evidence type="ECO:0000313" key="5">
    <source>
        <dbReference type="Proteomes" id="UP000282423"/>
    </source>
</evidence>
<protein>
    <recommendedName>
        <fullName evidence="2">histidine kinase</fullName>
        <ecNumber evidence="2">2.7.13.3</ecNumber>
    </recommendedName>
</protein>
<dbReference type="AlphaFoldDB" id="A0A420VSB2"/>
<dbReference type="PROSITE" id="PS50109">
    <property type="entry name" value="HIS_KIN"/>
    <property type="match status" value="1"/>
</dbReference>
<dbReference type="InterPro" id="IPR003594">
    <property type="entry name" value="HATPase_dom"/>
</dbReference>
<dbReference type="OrthoDB" id="9816482at2"/>
<dbReference type="Proteomes" id="UP000282423">
    <property type="component" value="Unassembled WGS sequence"/>
</dbReference>
<sequence>MSKQSKKKVQENFLNFNFDISAYRLLGRELITDRITALFEIVKNSYDANANLVEIEFISLNPLNDTSKIIIKDDGIGMYFEDLRDRWMVIGTSSKRRNRTSPEPYLRKVTGKKGIGRFAVDLLGSKLTLSTKRKDENRWIYLETDWTKYNELEEQQLSLPLGMEEGANKKKDFFTDIKNRYWFGKNDDKAGHGTILEIEDINDPWTEDDIKRACKELARLVSPNKGIQKYPFNIRIKSEYEGMKDLEIKPLSYIEFATISIELKSSKEKETQEIAVFENGKLLKKDTVKQSFGLIDFYLYYFDQPAKRKFKEKFNIDIDGIKIYRDGIITTPFAETEADQNKQKDILGIDKRRYSGFFDKINSRDLLGFVELTDENNAGLIEATNRQDFLDNKEWRSLKDFIIDQIHQIEKCLKNNKEQIRKNTKSNLNRATADLSGIKTLVKEVKETAPKELHEKLQLIDSSLSKLQGTVNKSIVDYTKLEEESKQKESLYFSLVSLQTYAAMFSHMTKHTIGHVLRDAEYFSSRFPNEKLEGRFKVISSRIYDEFLTLRKGVDFMLKYAQTDNEFEDINIHDLINNLFISIYKPTFDLNHIKSELILDDKLILHYNKKALEDIFDNLISNSIKALKTVKEGIIKCSGVIENKKLILKFSDNGLGIHSDDRFRIFEIFFTKTAEDGGAGIGLYMVKNRIEAMQGTIEVTDSEFKPNGATFKIVLPFKK</sequence>
<evidence type="ECO:0000259" key="3">
    <source>
        <dbReference type="PROSITE" id="PS50109"/>
    </source>
</evidence>
<proteinExistence type="predicted"/>
<reference evidence="4 5" key="1">
    <citation type="submission" date="2018-10" db="EMBL/GenBank/DDBJ databases">
        <title>Sphingobacterium sp. M05W1-28.</title>
        <authorList>
            <person name="Cai H."/>
        </authorList>
    </citation>
    <scope>NUCLEOTIDE SEQUENCE [LARGE SCALE GENOMIC DNA]</scope>
    <source>
        <strain evidence="4 5">M05W1-28</strain>
    </source>
</reference>
<name>A0A420VSB2_9SPHI</name>
<organism evidence="4 5">
    <name type="scientific">Sphingobacterium puteale</name>
    <dbReference type="NCBI Taxonomy" id="2420510"/>
    <lineage>
        <taxon>Bacteria</taxon>
        <taxon>Pseudomonadati</taxon>
        <taxon>Bacteroidota</taxon>
        <taxon>Sphingobacteriia</taxon>
        <taxon>Sphingobacteriales</taxon>
        <taxon>Sphingobacteriaceae</taxon>
        <taxon>Sphingobacterium</taxon>
    </lineage>
</organism>
<dbReference type="CDD" id="cd00075">
    <property type="entry name" value="HATPase"/>
    <property type="match status" value="1"/>
</dbReference>
<keyword evidence="5" id="KW-1185">Reference proteome</keyword>
<dbReference type="SMART" id="SM00387">
    <property type="entry name" value="HATPase_c"/>
    <property type="match status" value="1"/>
</dbReference>
<accession>A0A420VSB2</accession>
<dbReference type="PANTHER" id="PTHR43065">
    <property type="entry name" value="SENSOR HISTIDINE KINASE"/>
    <property type="match status" value="1"/>
</dbReference>
<dbReference type="Pfam" id="PF02518">
    <property type="entry name" value="HATPase_c"/>
    <property type="match status" value="1"/>
</dbReference>
<dbReference type="PRINTS" id="PR00344">
    <property type="entry name" value="BCTRLSENSOR"/>
</dbReference>
<evidence type="ECO:0000256" key="1">
    <source>
        <dbReference type="ARBA" id="ARBA00000085"/>
    </source>
</evidence>
<dbReference type="Pfam" id="PF13589">
    <property type="entry name" value="HATPase_c_3"/>
    <property type="match status" value="1"/>
</dbReference>
<dbReference type="RefSeq" id="WP_121126675.1">
    <property type="nucleotide sequence ID" value="NZ_RBWS01000022.1"/>
</dbReference>
<dbReference type="Gene3D" id="3.30.565.10">
    <property type="entry name" value="Histidine kinase-like ATPase, C-terminal domain"/>
    <property type="match status" value="2"/>
</dbReference>
<dbReference type="EC" id="2.7.13.3" evidence="2"/>
<dbReference type="EMBL" id="RBWS01000022">
    <property type="protein sequence ID" value="RKO69241.1"/>
    <property type="molecule type" value="Genomic_DNA"/>
</dbReference>
<comment type="caution">
    <text evidence="4">The sequence shown here is derived from an EMBL/GenBank/DDBJ whole genome shotgun (WGS) entry which is preliminary data.</text>
</comment>
<evidence type="ECO:0000256" key="2">
    <source>
        <dbReference type="ARBA" id="ARBA00012438"/>
    </source>
</evidence>
<dbReference type="PANTHER" id="PTHR43065:SF42">
    <property type="entry name" value="TWO-COMPONENT SENSOR PPRA"/>
    <property type="match status" value="1"/>
</dbReference>